<evidence type="ECO:0000313" key="6">
    <source>
        <dbReference type="EMBL" id="XDK32514.1"/>
    </source>
</evidence>
<feature type="signal peptide" evidence="4">
    <location>
        <begin position="1"/>
        <end position="20"/>
    </location>
</feature>
<feature type="chain" id="PRO_5044304701" evidence="4">
    <location>
        <begin position="21"/>
        <end position="530"/>
    </location>
</feature>
<dbReference type="GO" id="GO:1904680">
    <property type="term" value="F:peptide transmembrane transporter activity"/>
    <property type="evidence" value="ECO:0007669"/>
    <property type="project" value="TreeGrafter"/>
</dbReference>
<proteinExistence type="inferred from homology"/>
<dbReference type="Gene3D" id="3.40.190.10">
    <property type="entry name" value="Periplasmic binding protein-like II"/>
    <property type="match status" value="1"/>
</dbReference>
<dbReference type="RefSeq" id="WP_368653202.1">
    <property type="nucleotide sequence ID" value="NZ_CP162599.1"/>
</dbReference>
<dbReference type="GO" id="GO:0015833">
    <property type="term" value="P:peptide transport"/>
    <property type="evidence" value="ECO:0007669"/>
    <property type="project" value="TreeGrafter"/>
</dbReference>
<dbReference type="GO" id="GO:0042597">
    <property type="term" value="C:periplasmic space"/>
    <property type="evidence" value="ECO:0007669"/>
    <property type="project" value="UniProtKB-ARBA"/>
</dbReference>
<comment type="similarity">
    <text evidence="2">Belongs to the bacterial solute-binding protein 5 family.</text>
</comment>
<dbReference type="GO" id="GO:0043190">
    <property type="term" value="C:ATP-binding cassette (ABC) transporter complex"/>
    <property type="evidence" value="ECO:0007669"/>
    <property type="project" value="InterPro"/>
</dbReference>
<evidence type="ECO:0000259" key="5">
    <source>
        <dbReference type="Pfam" id="PF00496"/>
    </source>
</evidence>
<evidence type="ECO:0000256" key="4">
    <source>
        <dbReference type="SAM" id="SignalP"/>
    </source>
</evidence>
<dbReference type="Pfam" id="PF00496">
    <property type="entry name" value="SBP_bac_5"/>
    <property type="match status" value="1"/>
</dbReference>
<comment type="subcellular location">
    <subcellularLocation>
        <location evidence="1">Cell membrane</location>
        <topology evidence="1">Lipid-anchor</topology>
    </subcellularLocation>
</comment>
<dbReference type="EMBL" id="CP162599">
    <property type="protein sequence ID" value="XDK32514.1"/>
    <property type="molecule type" value="Genomic_DNA"/>
</dbReference>
<dbReference type="AlphaFoldDB" id="A0AB39HK64"/>
<evidence type="ECO:0000256" key="3">
    <source>
        <dbReference type="ARBA" id="ARBA00022729"/>
    </source>
</evidence>
<dbReference type="PANTHER" id="PTHR30290:SF38">
    <property type="entry name" value="D,D-DIPEPTIDE-BINDING PERIPLASMIC PROTEIN DDPA-RELATED"/>
    <property type="match status" value="1"/>
</dbReference>
<dbReference type="SUPFAM" id="SSF53850">
    <property type="entry name" value="Periplasmic binding protein-like II"/>
    <property type="match status" value="1"/>
</dbReference>
<dbReference type="InterPro" id="IPR023765">
    <property type="entry name" value="SBP_5_CS"/>
</dbReference>
<dbReference type="CDD" id="cd08502">
    <property type="entry name" value="PBP2_NikA_DppA_OppA_like_16"/>
    <property type="match status" value="1"/>
</dbReference>
<dbReference type="PIRSF" id="PIRSF002741">
    <property type="entry name" value="MppA"/>
    <property type="match status" value="1"/>
</dbReference>
<dbReference type="PANTHER" id="PTHR30290">
    <property type="entry name" value="PERIPLASMIC BINDING COMPONENT OF ABC TRANSPORTER"/>
    <property type="match status" value="1"/>
</dbReference>
<protein>
    <submittedName>
        <fullName evidence="6">ABC transporter substrate-binding protein</fullName>
    </submittedName>
</protein>
<evidence type="ECO:0000256" key="1">
    <source>
        <dbReference type="ARBA" id="ARBA00004193"/>
    </source>
</evidence>
<accession>A0AB39HK64</accession>
<feature type="domain" description="Solute-binding protein family 5" evidence="5">
    <location>
        <begin position="87"/>
        <end position="448"/>
    </location>
</feature>
<gene>
    <name evidence="6" type="ORF">AB4Y30_16135</name>
</gene>
<dbReference type="InterPro" id="IPR039424">
    <property type="entry name" value="SBP_5"/>
</dbReference>
<dbReference type="Gene3D" id="3.10.105.10">
    <property type="entry name" value="Dipeptide-binding Protein, Domain 3"/>
    <property type="match status" value="1"/>
</dbReference>
<dbReference type="PROSITE" id="PS01040">
    <property type="entry name" value="SBP_BACTERIAL_5"/>
    <property type="match status" value="1"/>
</dbReference>
<evidence type="ECO:0000256" key="2">
    <source>
        <dbReference type="ARBA" id="ARBA00005695"/>
    </source>
</evidence>
<dbReference type="InterPro" id="IPR030678">
    <property type="entry name" value="Peptide/Ni-bd"/>
</dbReference>
<keyword evidence="3 4" id="KW-0732">Signal</keyword>
<reference evidence="6" key="1">
    <citation type="submission" date="2024-07" db="EMBL/GenBank/DDBJ databases">
        <title>Halotolerant mesophilic bacterium Ornithinibacillus sp. 4-3, sp. nov., isolated from soil.</title>
        <authorList>
            <person name="Sidarenka A.V."/>
            <person name="Guliayeva D.E."/>
            <person name="Leanovich S.I."/>
            <person name="Hileuskaya K.S."/>
            <person name="Akhremchuk A.E."/>
            <person name="Sikolenko M.A."/>
            <person name="Valentovich L.N."/>
        </authorList>
    </citation>
    <scope>NUCLEOTIDE SEQUENCE</scope>
    <source>
        <strain evidence="6">4-3</strain>
    </source>
</reference>
<dbReference type="PROSITE" id="PS51257">
    <property type="entry name" value="PROKAR_LIPOPROTEIN"/>
    <property type="match status" value="1"/>
</dbReference>
<name>A0AB39HK64_9BACI</name>
<dbReference type="InterPro" id="IPR000914">
    <property type="entry name" value="SBP_5_dom"/>
</dbReference>
<sequence length="530" mass="59267">MSKRMAKNALLLLMFLIVLVGCSDKNSDKDGNTNDDQATEVQAGGEMNIAYAAQPPTLDPHMTTAVATSDMMKGVYETLIAVDSNYEFQPMLADSYDLSDDGKVITFKLREGVKFHNGEEMLAEDVIASMERWAEKSSRGIEQFGDAVFEADGDYTVIITLPQPLSTTLSALTGTVGSYPAIMPKEVIDSATETGVTEYIGTGPFQFNEWKADSYLHLTKFDDYQSRTEEADGLAGKKEALVDDVYFHFVSDSSTRIAGIMSGEYDMIHSVPYDSAPQLDQADNVETHVVPGGTLVLLMNKKAGLFTDVKAREAVETALSMEEVLQSGFSNEEYYTLNHNLVMPHLEGLFYSDVRKDRYNLNDPEKAKQILADAGYEGEEITIITTRDYEEQYNASVVVQERLEQIGLKVNLEVYDWPTLLEKREDENNYDINIMGLGPQPEPTSYLFLTKGPQSGWLDSEEFDQLVDDFRHQPSLADTKDAYAAIQQWNADNIPFIKLGDYNRLVATGSNVKNFQFLDGFITWNISIDR</sequence>
<organism evidence="6">
    <name type="scientific">Ornithinibacillus sp. 4-3</name>
    <dbReference type="NCBI Taxonomy" id="3231488"/>
    <lineage>
        <taxon>Bacteria</taxon>
        <taxon>Bacillati</taxon>
        <taxon>Bacillota</taxon>
        <taxon>Bacilli</taxon>
        <taxon>Bacillales</taxon>
        <taxon>Bacillaceae</taxon>
        <taxon>Ornithinibacillus</taxon>
    </lineage>
</organism>